<dbReference type="InterPro" id="IPR058192">
    <property type="entry name" value="WHD_ROQ1-like"/>
</dbReference>
<proteinExistence type="predicted"/>
<feature type="region of interest" description="Disordered" evidence="3">
    <location>
        <begin position="1"/>
        <end position="23"/>
    </location>
</feature>
<keyword evidence="9" id="KW-1185">Reference proteome</keyword>
<feature type="domain" description="Disease resistance protein Roq1-like winged-helix" evidence="5">
    <location>
        <begin position="602"/>
        <end position="668"/>
    </location>
</feature>
<dbReference type="Gene3D" id="3.40.50.300">
    <property type="entry name" value="P-loop containing nucleotide triphosphate hydrolases"/>
    <property type="match status" value="1"/>
</dbReference>
<feature type="domain" description="Disease resistance R13L4/SHOC-2-like LRR" evidence="6">
    <location>
        <begin position="1097"/>
        <end position="1200"/>
    </location>
</feature>
<evidence type="ECO:0000313" key="9">
    <source>
        <dbReference type="Proteomes" id="UP001497522"/>
    </source>
</evidence>
<dbReference type="InterPro" id="IPR002182">
    <property type="entry name" value="NB-ARC"/>
</dbReference>
<keyword evidence="2" id="KW-0677">Repeat</keyword>
<keyword evidence="1" id="KW-0433">Leucine-rich repeat</keyword>
<dbReference type="Pfam" id="PF23282">
    <property type="entry name" value="WHD_ROQ1"/>
    <property type="match status" value="1"/>
</dbReference>
<feature type="domain" description="Zer-1-like leucine-rich repeats region" evidence="7">
    <location>
        <begin position="909"/>
        <end position="972"/>
    </location>
</feature>
<sequence>MANPYGLKRKGVDLSQGPPKRKRDVVPIPAVIETPLVPAENAPSSSGWHSNVKYLVHDLNPTCNSNNPNLTIIFFHGITFGTNDEWKETWTTRPTNNREECICWPKQWLPEDLNNNVRILSLSYDSNIVASVHNDVTEIGKNLVQSLVTNSRYQSLWDGPVALVTYSFGGLVLKSLVVEARKHVNQRPKNYLDEEVHKCCKTFLNNVKGVVFYGVPHAGGTQYLSNYFTWQHQQINTLSKYATQSGFFLNLESFNPQMEYLSMDFKNAVHENLNIYAFAEGLPLDENWGILVPFASAIQLSNNNHYKIEDANHLTICKPPNKDHPSYSLLLKCLRICMEKNILLPPLPCHEVALIDKAKDINILLQKESIVGLVGMGGIGKTTLCKKIYHLFHNQYDKCSFLEDVKSKDVNDVIKQLLHDLCGKRLCKDENVNKTYLDQIRQCMISEKVLVVVDDVGNAENLTSLQLVINKCAKNTTSQSKVLVNCRNWQNLKSHVSEDGKVVMKSLEEEQARELFMFHVFRNAKHVPTKDFKNICMKIIGACGGLPLSLKVLGSFLCNTKELEIWEGALIKLKSGQSFTGGNDNEELWSKLKISYDYLDKQHQNMFLDIACFLGGLKINTICRMWSGDYLHPKFELQNLQHRSLIQWVEGGILYIHEQLQDMGQNIAMELPIMNRFIWKSNKPNFFLQKDEVVENLEGISLKKCVNLPTLSQIGSKGFHNLRLVDLIEASPTIVKNFIQGRSFNNVKWLCFKKCMIQKLPNNLFYCLQLKVLDLTQCLSLEKIPSSIGQLNALQELHLNGCSKLKKLPSSIGHLNALQELGLSGCSNLKELPSSIGHLNALQEFHLNGCSNLKELPSSIGQLNALQMLDLQKCSKLKELPSSIGQLNALQMLDLQKCSKLEELPSSIGQLNALQKLDLSQCSNLKKLPSSIGQLNALQRLYLYECFNLKELPSSIGQLNALQILYLSKCSNLKELPSSIGQLNALQKLELPSSIGQLNALQELDLSWCSKLKELPSSIGQLNALQRLDLNECSKLKELLSSIGQLNALQELHLSQCSNLKELPSSIGQLNALQKLHLYSCSNLKELPSSIGQLNALQELDLSQCSKLKELLSSIGQLNALQMLGLNECSNLKELLSSIGQLNALQRLDLSQCSKLKELPSSIGQLNALQELHLYSCSNLKKLPSSISQLNALQMLYLSKCSNLKELPSSIDQLNALQMLYLSKCSNLKELPSSIGQLNALQRLYLYECFNLKELPSSIGQLNALQELHLSQCSNLKELPSSIGQLNALQELHLSQCSNLKELPSSIGQLNALQELHLSQCSNLKELPSSIGQLNALQELHLSQCSNLKELPSSIGQLNALQELNLSQCSKLKKLPSSIGQLN</sequence>
<dbReference type="InterPro" id="IPR056845">
    <property type="entry name" value="LRR_Zer-1"/>
</dbReference>
<evidence type="ECO:0000259" key="5">
    <source>
        <dbReference type="Pfam" id="PF23282"/>
    </source>
</evidence>
<evidence type="ECO:0000259" key="4">
    <source>
        <dbReference type="Pfam" id="PF00931"/>
    </source>
</evidence>
<dbReference type="InterPro" id="IPR032675">
    <property type="entry name" value="LRR_dom_sf"/>
</dbReference>
<name>A0ABP1AVV8_9BRYO</name>
<dbReference type="Gene3D" id="1.10.8.430">
    <property type="entry name" value="Helical domain of apoptotic protease-activating factors"/>
    <property type="match status" value="1"/>
</dbReference>
<accession>A0ABP1AVV8</accession>
<organism evidence="8 9">
    <name type="scientific">Sphagnum jensenii</name>
    <dbReference type="NCBI Taxonomy" id="128206"/>
    <lineage>
        <taxon>Eukaryota</taxon>
        <taxon>Viridiplantae</taxon>
        <taxon>Streptophyta</taxon>
        <taxon>Embryophyta</taxon>
        <taxon>Bryophyta</taxon>
        <taxon>Sphagnophytina</taxon>
        <taxon>Sphagnopsida</taxon>
        <taxon>Sphagnales</taxon>
        <taxon>Sphagnaceae</taxon>
        <taxon>Sphagnum</taxon>
    </lineage>
</organism>
<dbReference type="EMBL" id="OZ023717">
    <property type="protein sequence ID" value="CAK9866723.1"/>
    <property type="molecule type" value="Genomic_DNA"/>
</dbReference>
<feature type="non-terminal residue" evidence="8">
    <location>
        <position position="1383"/>
    </location>
</feature>
<dbReference type="SMART" id="SM00369">
    <property type="entry name" value="LRR_TYP"/>
    <property type="match status" value="12"/>
</dbReference>
<dbReference type="Pfam" id="PF00560">
    <property type="entry name" value="LRR_1"/>
    <property type="match status" value="1"/>
</dbReference>
<reference evidence="8" key="1">
    <citation type="submission" date="2024-03" db="EMBL/GenBank/DDBJ databases">
        <authorList>
            <consortium name="ELIXIR-Norway"/>
            <consortium name="Elixir Norway"/>
        </authorList>
    </citation>
    <scope>NUCLEOTIDE SEQUENCE</scope>
</reference>
<evidence type="ECO:0000313" key="8">
    <source>
        <dbReference type="EMBL" id="CAK9866723.1"/>
    </source>
</evidence>
<dbReference type="SUPFAM" id="SSF52540">
    <property type="entry name" value="P-loop containing nucleoside triphosphate hydrolases"/>
    <property type="match status" value="1"/>
</dbReference>
<dbReference type="CDD" id="cd00882">
    <property type="entry name" value="Ras_like_GTPase"/>
    <property type="match status" value="1"/>
</dbReference>
<feature type="domain" description="Disease resistance R13L4/SHOC-2-like LRR" evidence="6">
    <location>
        <begin position="746"/>
        <end position="845"/>
    </location>
</feature>
<dbReference type="InterPro" id="IPR050715">
    <property type="entry name" value="LRR-SigEffector_domain"/>
</dbReference>
<dbReference type="PRINTS" id="PR00364">
    <property type="entry name" value="DISEASERSIST"/>
</dbReference>
<evidence type="ECO:0000256" key="1">
    <source>
        <dbReference type="ARBA" id="ARBA00022614"/>
    </source>
</evidence>
<dbReference type="Gene3D" id="3.80.10.10">
    <property type="entry name" value="Ribonuclease Inhibitor"/>
    <property type="match status" value="5"/>
</dbReference>
<dbReference type="InterPro" id="IPR003591">
    <property type="entry name" value="Leu-rich_rpt_typical-subtyp"/>
</dbReference>
<dbReference type="SUPFAM" id="SSF53474">
    <property type="entry name" value="alpha/beta-Hydrolases"/>
    <property type="match status" value="1"/>
</dbReference>
<dbReference type="PANTHER" id="PTHR45752">
    <property type="entry name" value="LEUCINE-RICH REPEAT-CONTAINING"/>
    <property type="match status" value="1"/>
</dbReference>
<dbReference type="InterPro" id="IPR055414">
    <property type="entry name" value="LRR_R13L4/SHOC2-like"/>
</dbReference>
<dbReference type="InterPro" id="IPR042197">
    <property type="entry name" value="Apaf_helical"/>
</dbReference>
<dbReference type="InterPro" id="IPR027417">
    <property type="entry name" value="P-loop_NTPase"/>
</dbReference>
<feature type="domain" description="NB-ARC" evidence="4">
    <location>
        <begin position="365"/>
        <end position="524"/>
    </location>
</feature>
<gene>
    <name evidence="8" type="ORF">CSSPJE1EN2_LOCUS9718</name>
</gene>
<dbReference type="InterPro" id="IPR029058">
    <property type="entry name" value="AB_hydrolase_fold"/>
</dbReference>
<dbReference type="Pfam" id="PF00931">
    <property type="entry name" value="NB-ARC"/>
    <property type="match status" value="1"/>
</dbReference>
<protein>
    <submittedName>
        <fullName evidence="8">Uncharacterized protein</fullName>
    </submittedName>
</protein>
<evidence type="ECO:0000259" key="6">
    <source>
        <dbReference type="Pfam" id="PF23598"/>
    </source>
</evidence>
<dbReference type="InterPro" id="IPR001611">
    <property type="entry name" value="Leu-rich_rpt"/>
</dbReference>
<dbReference type="Pfam" id="PF23598">
    <property type="entry name" value="LRR_14"/>
    <property type="match status" value="3"/>
</dbReference>
<evidence type="ECO:0000256" key="3">
    <source>
        <dbReference type="SAM" id="MobiDB-lite"/>
    </source>
</evidence>
<dbReference type="Pfam" id="PF25013">
    <property type="entry name" value="LRR_Zer-1"/>
    <property type="match status" value="1"/>
</dbReference>
<evidence type="ECO:0000259" key="7">
    <source>
        <dbReference type="Pfam" id="PF25013"/>
    </source>
</evidence>
<dbReference type="SUPFAM" id="SSF52058">
    <property type="entry name" value="L domain-like"/>
    <property type="match status" value="3"/>
</dbReference>
<feature type="domain" description="Disease resistance R13L4/SHOC-2-like LRR" evidence="6">
    <location>
        <begin position="1202"/>
        <end position="1272"/>
    </location>
</feature>
<dbReference type="Proteomes" id="UP001497522">
    <property type="component" value="Chromosome 16"/>
</dbReference>
<dbReference type="PANTHER" id="PTHR45752:SF195">
    <property type="entry name" value="LEUCINE-RICH REPEAT (LRR) FAMILY PROTEIN-RELATED"/>
    <property type="match status" value="1"/>
</dbReference>
<evidence type="ECO:0000256" key="2">
    <source>
        <dbReference type="ARBA" id="ARBA00022737"/>
    </source>
</evidence>